<proteinExistence type="predicted"/>
<sequence length="563" mass="65163">MRKYLIKLYGKEKARDIMIDNRENLFGQNSLAYALGKRSFHFFCEYFLQDVFVPKETNEAAELAPVHYEIWNVMEDMFLKDVFDKFLGVLPRGSAKSTVADFAMTVWVHCYSYSIYTLVAGKTELDAIQFTAQTRSAFEENPYIINTFGVLIEPNNRKYTVNKLELELTNGTMVQAISSTSSMRGKKYTAKGVGYRPTLVIADDYQGQSDIITEESREKKYRTFMQDVKYVGTRSIIRDGKKIKMATKFIVLGTVLHNDCLMSRLMRNPQYKQIVKRGIELDDIDEYFNKGLWAEFRNILYDKSLDDPVAFADEFYYQNEKEMKFPVLWASFWSCLELAKEYYEDPIGFKQELQNDASSIGMKVFHQTHTIPRASMDKEEFDKTFLICDPATGTTSKHDHTALLVGSRKTSNGFRYIREGKLIKVEFDDYIEECVKLLKKYPDITHVWMEKQTYNGADVRELQKQIAEIPALEARRIEVINEHQSKNKENKIKAIAGKVNNGFFMFAKEDEKFTSQILNYAGEGFSPDGDDAPDATAEFDRLVDELKVTRFVTLQDKSKMFGR</sequence>
<dbReference type="Proteomes" id="UP001312865">
    <property type="component" value="Unassembled WGS sequence"/>
</dbReference>
<keyword evidence="2" id="KW-1185">Reference proteome</keyword>
<accession>A0ABU8HJF1</accession>
<protein>
    <recommendedName>
        <fullName evidence="3">Terminase</fullName>
    </recommendedName>
</protein>
<comment type="caution">
    <text evidence="1">The sequence shown here is derived from an EMBL/GenBank/DDBJ whole genome shotgun (WGS) entry which is preliminary data.</text>
</comment>
<evidence type="ECO:0000313" key="2">
    <source>
        <dbReference type="Proteomes" id="UP001312865"/>
    </source>
</evidence>
<gene>
    <name evidence="1" type="ORF">WAK64_20500</name>
</gene>
<evidence type="ECO:0000313" key="1">
    <source>
        <dbReference type="EMBL" id="MEI5909412.1"/>
    </source>
</evidence>
<dbReference type="InterPro" id="IPR027417">
    <property type="entry name" value="P-loop_NTPase"/>
</dbReference>
<dbReference type="EMBL" id="JBBAXC010000026">
    <property type="protein sequence ID" value="MEI5909412.1"/>
    <property type="molecule type" value="Genomic_DNA"/>
</dbReference>
<reference evidence="1 2" key="1">
    <citation type="journal article" date="2018" name="J. Microbiol.">
        <title>Bacillus spongiae sp. nov., isolated from sponge of Jeju Island.</title>
        <authorList>
            <person name="Lee G.E."/>
            <person name="Im W.T."/>
            <person name="Park J.S."/>
        </authorList>
    </citation>
    <scope>NUCLEOTIDE SEQUENCE [LARGE SCALE GENOMIC DNA]</scope>
    <source>
        <strain evidence="1 2">135PIL107-10</strain>
    </source>
</reference>
<evidence type="ECO:0008006" key="3">
    <source>
        <dbReference type="Google" id="ProtNLM"/>
    </source>
</evidence>
<dbReference type="Gene3D" id="3.40.50.300">
    <property type="entry name" value="P-loop containing nucleotide triphosphate hydrolases"/>
    <property type="match status" value="1"/>
</dbReference>
<organism evidence="1 2">
    <name type="scientific">Bacillus spongiae</name>
    <dbReference type="NCBI Taxonomy" id="2683610"/>
    <lineage>
        <taxon>Bacteria</taxon>
        <taxon>Bacillati</taxon>
        <taxon>Bacillota</taxon>
        <taxon>Bacilli</taxon>
        <taxon>Bacillales</taxon>
        <taxon>Bacillaceae</taxon>
        <taxon>Bacillus</taxon>
    </lineage>
</organism>
<name>A0ABU8HJF1_9BACI</name>
<dbReference type="RefSeq" id="WP_336588856.1">
    <property type="nucleotide sequence ID" value="NZ_JBBAXC010000026.1"/>
</dbReference>